<evidence type="ECO:0000256" key="1">
    <source>
        <dbReference type="SAM" id="SignalP"/>
    </source>
</evidence>
<sequence>MIKIISNSFVGLCLFLLSVSAVAQPNIPQLTRIDESDANIRLDGFVDEAVWENIPVVDGMKVIDPDTLADAPYETHVRMFYTERGIYVGVINHQPPGTLVARMTSRDVRLARDGFVVGIDASGDGLYGYFLRINLGDSMTDASLLPERTLNMQWDGSWNGRTQALEAGWSVEYFIPWSMMPLPQVEDTRQIGIYLERQVGHLGGEAWSNPALPNTVNQYLSAFEKYELRDIESRRQLTFYPFASTVVDSIRSDTEIKVGSEVFWRPTTNTLLAATLNPDFGNVESDDVVVNLSAFETFFPEKRSFFLEGQDIFNTSPRTSGRGGPGGPISLLNTRRIGGQALLSVPDDVDVVATDLSRPTELLGAIKLTGQSGNWRYGTLLASEDDTEIRGTLDDGSRVRLQAQGRDFTIARVLYEDTSAGGRRSIGWMGTNISHTDIDASVNAVDMHYFSANNKWVIDGQVMHSDVDGVTGAGFLGDLSYRPERGIQHGISATYIDDTLDINDLGFLSRNDQVNLDYRFFKNESDVPGLRSRSTSVFITNRWNTAGQPVMTGLFLNREYTSLDSNNIRFQMQYFPKRIDDRLGRGTGDFRVPGRWGFNVNVGTDQAKSLAYTGRISFGHDELGPEQVNGQAGIVWRPNDRFSVDLNLNYTDREALLVHKGSGSYTSFESHQWSPKLEMNYFITAKQQIRFSGQWTALKAFEDRFWQVDPTSREFLRPVPNPDSTPDDFVISRLTFQARYRWEIAPLSDLFVVYTRGSNLPSNGFDTFSDLLERSWNEKIVDTIAIKLRYRFGS</sequence>
<gene>
    <name evidence="3" type="ORF">COA96_06705</name>
</gene>
<protein>
    <recommendedName>
        <fullName evidence="2">DUF5916 domain-containing protein</fullName>
    </recommendedName>
</protein>
<name>A0A2A5B2W9_9GAMM</name>
<comment type="caution">
    <text evidence="3">The sequence shown here is derived from an EMBL/GenBank/DDBJ whole genome shotgun (WGS) entry which is preliminary data.</text>
</comment>
<dbReference type="SUPFAM" id="SSF56935">
    <property type="entry name" value="Porins"/>
    <property type="match status" value="1"/>
</dbReference>
<keyword evidence="1" id="KW-0732">Signal</keyword>
<dbReference type="Gene3D" id="2.60.40.1190">
    <property type="match status" value="1"/>
</dbReference>
<dbReference type="EMBL" id="NVVJ01000015">
    <property type="protein sequence ID" value="PCJ25710.1"/>
    <property type="molecule type" value="Genomic_DNA"/>
</dbReference>
<dbReference type="Proteomes" id="UP000218327">
    <property type="component" value="Unassembled WGS sequence"/>
</dbReference>
<organism evidence="3 4">
    <name type="scientific">SAR86 cluster bacterium</name>
    <dbReference type="NCBI Taxonomy" id="2030880"/>
    <lineage>
        <taxon>Bacteria</taxon>
        <taxon>Pseudomonadati</taxon>
        <taxon>Pseudomonadota</taxon>
        <taxon>Gammaproteobacteria</taxon>
        <taxon>SAR86 cluster</taxon>
    </lineage>
</organism>
<evidence type="ECO:0000313" key="4">
    <source>
        <dbReference type="Proteomes" id="UP000218327"/>
    </source>
</evidence>
<feature type="signal peptide" evidence="1">
    <location>
        <begin position="1"/>
        <end position="23"/>
    </location>
</feature>
<feature type="domain" description="DUF5916" evidence="2">
    <location>
        <begin position="237"/>
        <end position="790"/>
    </location>
</feature>
<feature type="chain" id="PRO_5012720689" description="DUF5916 domain-containing protein" evidence="1">
    <location>
        <begin position="24"/>
        <end position="794"/>
    </location>
</feature>
<dbReference type="InterPro" id="IPR045670">
    <property type="entry name" value="DUF5916"/>
</dbReference>
<evidence type="ECO:0000259" key="2">
    <source>
        <dbReference type="Pfam" id="PF19313"/>
    </source>
</evidence>
<reference evidence="4" key="1">
    <citation type="submission" date="2017-08" db="EMBL/GenBank/DDBJ databases">
        <title>A dynamic microbial community with high functional redundancy inhabits the cold, oxic subseafloor aquifer.</title>
        <authorList>
            <person name="Tully B.J."/>
            <person name="Wheat C.G."/>
            <person name="Glazer B.T."/>
            <person name="Huber J.A."/>
        </authorList>
    </citation>
    <scope>NUCLEOTIDE SEQUENCE [LARGE SCALE GENOMIC DNA]</scope>
</reference>
<dbReference type="SUPFAM" id="SSF49344">
    <property type="entry name" value="CBD9-like"/>
    <property type="match status" value="1"/>
</dbReference>
<evidence type="ECO:0000313" key="3">
    <source>
        <dbReference type="EMBL" id="PCJ25710.1"/>
    </source>
</evidence>
<accession>A0A2A5B2W9</accession>
<dbReference type="Pfam" id="PF19313">
    <property type="entry name" value="DUF5916"/>
    <property type="match status" value="1"/>
</dbReference>
<proteinExistence type="predicted"/>
<dbReference type="AlphaFoldDB" id="A0A2A5B2W9"/>